<dbReference type="RefSeq" id="WP_201917912.1">
    <property type="nucleotide sequence ID" value="NZ_JAERQG010000001.1"/>
</dbReference>
<evidence type="ECO:0000313" key="2">
    <source>
        <dbReference type="Proteomes" id="UP000642920"/>
    </source>
</evidence>
<organism evidence="1 2">
    <name type="scientific">Marivirga atlantica</name>
    <dbReference type="NCBI Taxonomy" id="1548457"/>
    <lineage>
        <taxon>Bacteria</taxon>
        <taxon>Pseudomonadati</taxon>
        <taxon>Bacteroidota</taxon>
        <taxon>Cytophagia</taxon>
        <taxon>Cytophagales</taxon>
        <taxon>Marivirgaceae</taxon>
        <taxon>Marivirga</taxon>
    </lineage>
</organism>
<sequence>MSKLSIKYLVIFSLIFGNLSQQGFSQDIFSVDASNKYADFLIHKRDFNKAITEYERLLFLDSGQMLFYKHQLAYCHFKLGNTEAILNTFNNKPDSTASQLIFLSYIRRRSFDKAAHVLNSEEFIFKTPSAQFNKAILRFYQKEFSKSEILFSNDFNNDFFNSRSQLFTELIHDTQNFKLKSPVLALGLSSIIPGLGRVYTKDYADAAVNFVFIGLTAFQAYRGFTNDNIGQWQGWFYGGLSLSFYLGDLFGSYKAAKDYNQKFYNQQFEKADYYIFSNL</sequence>
<gene>
    <name evidence="1" type="ORF">JKP34_03935</name>
</gene>
<dbReference type="EMBL" id="JAERQG010000001">
    <property type="protein sequence ID" value="MBL0764389.1"/>
    <property type="molecule type" value="Genomic_DNA"/>
</dbReference>
<dbReference type="InterPro" id="IPR011990">
    <property type="entry name" value="TPR-like_helical_dom_sf"/>
</dbReference>
<dbReference type="SUPFAM" id="SSF48452">
    <property type="entry name" value="TPR-like"/>
    <property type="match status" value="1"/>
</dbReference>
<evidence type="ECO:0000313" key="1">
    <source>
        <dbReference type="EMBL" id="MBL0764389.1"/>
    </source>
</evidence>
<keyword evidence="2" id="KW-1185">Reference proteome</keyword>
<reference evidence="1" key="1">
    <citation type="submission" date="2021-01" db="EMBL/GenBank/DDBJ databases">
        <title>Marivirga sp. nov., isolated from intertidal surface sediments.</title>
        <authorList>
            <person name="Zhang M."/>
        </authorList>
    </citation>
    <scope>NUCLEOTIDE SEQUENCE</scope>
    <source>
        <strain evidence="1">SM1354</strain>
    </source>
</reference>
<dbReference type="AlphaFoldDB" id="A0A937DJ12"/>
<evidence type="ECO:0008006" key="3">
    <source>
        <dbReference type="Google" id="ProtNLM"/>
    </source>
</evidence>
<name>A0A937DJ12_9BACT</name>
<dbReference type="Proteomes" id="UP000642920">
    <property type="component" value="Unassembled WGS sequence"/>
</dbReference>
<protein>
    <recommendedName>
        <fullName evidence="3">Tetratricopeptide repeat-containing protein</fullName>
    </recommendedName>
</protein>
<comment type="caution">
    <text evidence="1">The sequence shown here is derived from an EMBL/GenBank/DDBJ whole genome shotgun (WGS) entry which is preliminary data.</text>
</comment>
<accession>A0A937DJ12</accession>
<proteinExistence type="predicted"/>
<dbReference type="Gene3D" id="1.25.40.10">
    <property type="entry name" value="Tetratricopeptide repeat domain"/>
    <property type="match status" value="1"/>
</dbReference>